<dbReference type="Pfam" id="PF13912">
    <property type="entry name" value="zf-C2H2_6"/>
    <property type="match status" value="2"/>
</dbReference>
<evidence type="ECO:0000256" key="8">
    <source>
        <dbReference type="ARBA" id="ARBA00023015"/>
    </source>
</evidence>
<keyword evidence="4" id="KW-0479">Metal-binding</keyword>
<dbReference type="Proteomes" id="UP001619887">
    <property type="component" value="Unassembled WGS sequence"/>
</dbReference>
<dbReference type="InterPro" id="IPR050457">
    <property type="entry name" value="ZnFinger_BTB_dom_contain"/>
</dbReference>
<evidence type="ECO:0000259" key="14">
    <source>
        <dbReference type="PROSITE" id="PS50157"/>
    </source>
</evidence>
<feature type="domain" description="C2H2-type" evidence="14">
    <location>
        <begin position="315"/>
        <end position="342"/>
    </location>
</feature>
<evidence type="ECO:0000256" key="9">
    <source>
        <dbReference type="ARBA" id="ARBA00023125"/>
    </source>
</evidence>
<dbReference type="PROSITE" id="PS00028">
    <property type="entry name" value="ZINC_FINGER_C2H2_1"/>
    <property type="match status" value="4"/>
</dbReference>
<feature type="region of interest" description="Disordered" evidence="13">
    <location>
        <begin position="237"/>
        <end position="258"/>
    </location>
</feature>
<dbReference type="Pfam" id="PF00096">
    <property type="entry name" value="zf-C2H2"/>
    <property type="match status" value="2"/>
</dbReference>
<evidence type="ECO:0000256" key="4">
    <source>
        <dbReference type="ARBA" id="ARBA00022723"/>
    </source>
</evidence>
<dbReference type="PROSITE" id="PS50157">
    <property type="entry name" value="ZINC_FINGER_C2H2_2"/>
    <property type="match status" value="4"/>
</dbReference>
<dbReference type="FunFam" id="3.30.160.60:FF:000446">
    <property type="entry name" value="Zinc finger protein"/>
    <property type="match status" value="2"/>
</dbReference>
<comment type="function">
    <text evidence="1">May be involved in transcriptional regulation.</text>
</comment>
<keyword evidence="8" id="KW-0805">Transcription regulation</keyword>
<evidence type="ECO:0000256" key="10">
    <source>
        <dbReference type="ARBA" id="ARBA00023163"/>
    </source>
</evidence>
<evidence type="ECO:0000256" key="11">
    <source>
        <dbReference type="ARBA" id="ARBA00023242"/>
    </source>
</evidence>
<dbReference type="GO" id="GO:0003677">
    <property type="term" value="F:DNA binding"/>
    <property type="evidence" value="ECO:0007669"/>
    <property type="project" value="UniProtKB-KW"/>
</dbReference>
<organism evidence="15 16">
    <name type="scientific">Pagothenia borchgrevinki</name>
    <name type="common">Bald rockcod</name>
    <name type="synonym">Trematomus borchgrevinki</name>
    <dbReference type="NCBI Taxonomy" id="8213"/>
    <lineage>
        <taxon>Eukaryota</taxon>
        <taxon>Metazoa</taxon>
        <taxon>Chordata</taxon>
        <taxon>Craniata</taxon>
        <taxon>Vertebrata</taxon>
        <taxon>Euteleostomi</taxon>
        <taxon>Actinopterygii</taxon>
        <taxon>Neopterygii</taxon>
        <taxon>Teleostei</taxon>
        <taxon>Neoteleostei</taxon>
        <taxon>Acanthomorphata</taxon>
        <taxon>Eupercaria</taxon>
        <taxon>Perciformes</taxon>
        <taxon>Notothenioidei</taxon>
        <taxon>Nototheniidae</taxon>
        <taxon>Pagothenia</taxon>
    </lineage>
</organism>
<feature type="compositionally biased region" description="Low complexity" evidence="13">
    <location>
        <begin position="139"/>
        <end position="148"/>
    </location>
</feature>
<dbReference type="EMBL" id="JBIYXZ010002081">
    <property type="protein sequence ID" value="KAL3050774.1"/>
    <property type="molecule type" value="Genomic_DNA"/>
</dbReference>
<feature type="domain" description="C2H2-type" evidence="14">
    <location>
        <begin position="225"/>
        <end position="253"/>
    </location>
</feature>
<evidence type="ECO:0000256" key="2">
    <source>
        <dbReference type="ARBA" id="ARBA00004123"/>
    </source>
</evidence>
<comment type="caution">
    <text evidence="15">The sequence shown here is derived from an EMBL/GenBank/DDBJ whole genome shotgun (WGS) entry which is preliminary data.</text>
</comment>
<dbReference type="GO" id="GO:0005634">
    <property type="term" value="C:nucleus"/>
    <property type="evidence" value="ECO:0007669"/>
    <property type="project" value="UniProtKB-SubCell"/>
</dbReference>
<dbReference type="SMART" id="SM00355">
    <property type="entry name" value="ZnF_C2H2"/>
    <property type="match status" value="7"/>
</dbReference>
<name>A0ABD2G9Y1_PAGBO</name>
<accession>A0ABD2G9Y1</accession>
<feature type="region of interest" description="Disordered" evidence="13">
    <location>
        <begin position="113"/>
        <end position="170"/>
    </location>
</feature>
<gene>
    <name evidence="15" type="ORF">OYC64_012740</name>
</gene>
<evidence type="ECO:0000313" key="15">
    <source>
        <dbReference type="EMBL" id="KAL3050774.1"/>
    </source>
</evidence>
<evidence type="ECO:0000256" key="5">
    <source>
        <dbReference type="ARBA" id="ARBA00022737"/>
    </source>
</evidence>
<dbReference type="FunFam" id="3.30.160.60:FF:000771">
    <property type="entry name" value="zinc finger protein 648"/>
    <property type="match status" value="1"/>
</dbReference>
<keyword evidence="6 12" id="KW-0863">Zinc-finger</keyword>
<dbReference type="PANTHER" id="PTHR46105:SF5">
    <property type="entry name" value="ZINC FINGER AND BTB DOMAIN-CONTAINING PROTEIN 44 ISOFORM X1"/>
    <property type="match status" value="1"/>
</dbReference>
<dbReference type="AlphaFoldDB" id="A0ABD2G9Y1"/>
<evidence type="ECO:0000256" key="6">
    <source>
        <dbReference type="ARBA" id="ARBA00022771"/>
    </source>
</evidence>
<reference evidence="15 16" key="1">
    <citation type="journal article" date="2022" name="G3 (Bethesda)">
        <title>Evaluating Illumina-, Nanopore-, and PacBio-based genome assembly strategies with the bald notothen, Trematomus borchgrevinki.</title>
        <authorList>
            <person name="Rayamajhi N."/>
            <person name="Cheng C.C."/>
            <person name="Catchen J.M."/>
        </authorList>
    </citation>
    <scope>NUCLEOTIDE SEQUENCE [LARGE SCALE GENOMIC DNA]</scope>
    <source>
        <strain evidence="15">AGRC-2024</strain>
    </source>
</reference>
<keyword evidence="5" id="KW-0677">Repeat</keyword>
<evidence type="ECO:0000256" key="13">
    <source>
        <dbReference type="SAM" id="MobiDB-lite"/>
    </source>
</evidence>
<dbReference type="PANTHER" id="PTHR46105">
    <property type="entry name" value="AGAP004733-PA"/>
    <property type="match status" value="1"/>
</dbReference>
<dbReference type="Gene3D" id="3.30.160.60">
    <property type="entry name" value="Classic Zinc Finger"/>
    <property type="match status" value="4"/>
</dbReference>
<comment type="similarity">
    <text evidence="3">Belongs to the krueppel C2H2-type zinc-finger protein family.</text>
</comment>
<dbReference type="InterPro" id="IPR036236">
    <property type="entry name" value="Znf_C2H2_sf"/>
</dbReference>
<reference evidence="15 16" key="2">
    <citation type="journal article" date="2024" name="G3 (Bethesda)">
        <title>The genome of the cryopelagic Antarctic bald notothen, Trematomus borchgrevinki.</title>
        <authorList>
            <person name="Rayamajhi N."/>
            <person name="Rivera-Colon A.G."/>
            <person name="Minhas B.F."/>
            <person name="Cheng C.C."/>
            <person name="Catchen J.M."/>
        </authorList>
    </citation>
    <scope>NUCLEOTIDE SEQUENCE [LARGE SCALE GENOMIC DNA]</scope>
    <source>
        <strain evidence="15">AGRC-2024</strain>
    </source>
</reference>
<sequence length="374" mass="40945">MSDLKSFKAEVTRIVGSLARALLSEICSARERDSGSKHNEEEELSALLDALCEDAVDNILKTLHLRDQRGGLREITAGGGERREQSYILVLGNADVDPCLLLSLQSHANADANADANAEGQSVCVDPPPQIPDHQYARSSSSPPVAASLTRRQRCRKPPVSSQSSATGGPAPLPCPQCPALLPSAGRLSEHQRRLHPSCPLCGALFRGLLQLREHQSREHLLLPFRCSVCSGSFRTRGQRDRHHRGRHSGGGQPTGEKSNRCEVCGKSFSCVSVLNTHRRSHCARSFVCDVCGKSFFQAGHLTRHQLVHDGGRPHRCSLCGRGFRQAANLRSHEASHRADTQLCSVCGKSFRRLKSHVLRRHPAEEPRSQEAPC</sequence>
<proteinExistence type="inferred from homology"/>
<evidence type="ECO:0000256" key="1">
    <source>
        <dbReference type="ARBA" id="ARBA00003767"/>
    </source>
</evidence>
<dbReference type="InterPro" id="IPR013087">
    <property type="entry name" value="Znf_C2H2_type"/>
</dbReference>
<comment type="subcellular location">
    <subcellularLocation>
        <location evidence="2">Nucleus</location>
    </subcellularLocation>
</comment>
<evidence type="ECO:0000313" key="16">
    <source>
        <dbReference type="Proteomes" id="UP001619887"/>
    </source>
</evidence>
<evidence type="ECO:0000256" key="3">
    <source>
        <dbReference type="ARBA" id="ARBA00006991"/>
    </source>
</evidence>
<keyword evidence="16" id="KW-1185">Reference proteome</keyword>
<keyword evidence="7" id="KW-0862">Zinc</keyword>
<dbReference type="GO" id="GO:0008270">
    <property type="term" value="F:zinc ion binding"/>
    <property type="evidence" value="ECO:0007669"/>
    <property type="project" value="UniProtKB-KW"/>
</dbReference>
<feature type="domain" description="C2H2-type" evidence="14">
    <location>
        <begin position="287"/>
        <end position="314"/>
    </location>
</feature>
<evidence type="ECO:0000256" key="7">
    <source>
        <dbReference type="ARBA" id="ARBA00022833"/>
    </source>
</evidence>
<keyword evidence="9" id="KW-0238">DNA-binding</keyword>
<dbReference type="SUPFAM" id="SSF57667">
    <property type="entry name" value="beta-beta-alpha zinc fingers"/>
    <property type="match status" value="3"/>
</dbReference>
<evidence type="ECO:0000256" key="12">
    <source>
        <dbReference type="PROSITE-ProRule" id="PRU00042"/>
    </source>
</evidence>
<keyword evidence="10" id="KW-0804">Transcription</keyword>
<feature type="domain" description="C2H2-type" evidence="14">
    <location>
        <begin position="260"/>
        <end position="287"/>
    </location>
</feature>
<keyword evidence="11" id="KW-0539">Nucleus</keyword>
<protein>
    <recommendedName>
        <fullName evidence="14">C2H2-type domain-containing protein</fullName>
    </recommendedName>
</protein>